<dbReference type="EMBL" id="QZBZ01000003">
    <property type="protein sequence ID" value="TIA43535.1"/>
    <property type="molecule type" value="Genomic_DNA"/>
</dbReference>
<evidence type="ECO:0000256" key="5">
    <source>
        <dbReference type="ARBA" id="ARBA00023001"/>
    </source>
</evidence>
<evidence type="ECO:0000256" key="4">
    <source>
        <dbReference type="ARBA" id="ARBA00022723"/>
    </source>
</evidence>
<comment type="cofactor">
    <cofactor evidence="1">
        <name>Cu(2+)</name>
        <dbReference type="ChEBI" id="CHEBI:29036"/>
    </cofactor>
</comment>
<dbReference type="Proteomes" id="UP000308724">
    <property type="component" value="Unassembled WGS sequence"/>
</dbReference>
<evidence type="ECO:0000313" key="17">
    <source>
        <dbReference type="Proteomes" id="UP000308724"/>
    </source>
</evidence>
<dbReference type="PANTHER" id="PTHR33353:SF6">
    <property type="entry name" value="ENDOGLUCANASE IV"/>
    <property type="match status" value="1"/>
</dbReference>
<dbReference type="EC" id="1.14.99.56" evidence="14"/>
<gene>
    <name evidence="16" type="ORF">D6C78_00303</name>
</gene>
<evidence type="ECO:0000256" key="10">
    <source>
        <dbReference type="ARBA" id="ARBA00023277"/>
    </source>
</evidence>
<accession>A0A4S8UNC0</accession>
<name>A0A4S8UNC0_AURPU</name>
<comment type="catalytic activity">
    <reaction evidence="13">
        <text>[(1-&gt;4)-beta-D-glucosyl]n+m + reduced acceptor + O2 = 4-dehydro-beta-D-glucosyl-[(1-&gt;4)-beta-D-glucosyl]n-1 + [(1-&gt;4)-beta-D-glucosyl]m + acceptor + H2O.</text>
        <dbReference type="EC" id="1.14.99.56"/>
    </reaction>
</comment>
<dbReference type="GO" id="GO:0030245">
    <property type="term" value="P:cellulose catabolic process"/>
    <property type="evidence" value="ECO:0007669"/>
    <property type="project" value="UniProtKB-KW"/>
</dbReference>
<evidence type="ECO:0000256" key="11">
    <source>
        <dbReference type="ARBA" id="ARBA00023326"/>
    </source>
</evidence>
<keyword evidence="6" id="KW-0560">Oxidoreductase</keyword>
<dbReference type="GO" id="GO:0004497">
    <property type="term" value="F:monooxygenase activity"/>
    <property type="evidence" value="ECO:0007669"/>
    <property type="project" value="UniProtKB-KW"/>
</dbReference>
<evidence type="ECO:0000259" key="15">
    <source>
        <dbReference type="Pfam" id="PF03443"/>
    </source>
</evidence>
<reference evidence="16 17" key="1">
    <citation type="submission" date="2018-10" db="EMBL/GenBank/DDBJ databases">
        <title>Fifty Aureobasidium pullulans genomes reveal a recombining polyextremotolerant generalist.</title>
        <authorList>
            <person name="Gostincar C."/>
            <person name="Turk M."/>
            <person name="Zajc J."/>
            <person name="Gunde-Cimerman N."/>
        </authorList>
    </citation>
    <scope>NUCLEOTIDE SEQUENCE [LARGE SCALE GENOMIC DNA]</scope>
    <source>
        <strain evidence="16 17">EXF-1645</strain>
    </source>
</reference>
<dbReference type="InterPro" id="IPR049892">
    <property type="entry name" value="AA9"/>
</dbReference>
<comment type="similarity">
    <text evidence="12">Belongs to the polysaccharide monooxygenase AA9 family.</text>
</comment>
<keyword evidence="4" id="KW-0479">Metal-binding</keyword>
<comment type="caution">
    <text evidence="16">The sequence shown here is derived from an EMBL/GenBank/DDBJ whole genome shotgun (WGS) entry which is preliminary data.</text>
</comment>
<evidence type="ECO:0000313" key="16">
    <source>
        <dbReference type="EMBL" id="TIA43535.1"/>
    </source>
</evidence>
<evidence type="ECO:0000256" key="2">
    <source>
        <dbReference type="ARBA" id="ARBA00004613"/>
    </source>
</evidence>
<evidence type="ECO:0000256" key="6">
    <source>
        <dbReference type="ARBA" id="ARBA00023002"/>
    </source>
</evidence>
<dbReference type="GO" id="GO:0046872">
    <property type="term" value="F:metal ion binding"/>
    <property type="evidence" value="ECO:0007669"/>
    <property type="project" value="UniProtKB-KW"/>
</dbReference>
<dbReference type="AlphaFoldDB" id="A0A4S8UNC0"/>
<keyword evidence="5" id="KW-0136">Cellulose degradation</keyword>
<evidence type="ECO:0000256" key="3">
    <source>
        <dbReference type="ARBA" id="ARBA00022525"/>
    </source>
</evidence>
<evidence type="ECO:0000256" key="13">
    <source>
        <dbReference type="ARBA" id="ARBA00045077"/>
    </source>
</evidence>
<keyword evidence="3" id="KW-0964">Secreted</keyword>
<evidence type="ECO:0000256" key="9">
    <source>
        <dbReference type="ARBA" id="ARBA00023157"/>
    </source>
</evidence>
<evidence type="ECO:0000256" key="8">
    <source>
        <dbReference type="ARBA" id="ARBA00023033"/>
    </source>
</evidence>
<dbReference type="InterPro" id="IPR005103">
    <property type="entry name" value="AA9_LPMO"/>
</dbReference>
<dbReference type="CDD" id="cd21175">
    <property type="entry name" value="LPMO_AA9"/>
    <property type="match status" value="1"/>
</dbReference>
<feature type="domain" description="Auxiliary Activity family 9 catalytic" evidence="15">
    <location>
        <begin position="34"/>
        <end position="242"/>
    </location>
</feature>
<organism evidence="16 17">
    <name type="scientific">Aureobasidium pullulans</name>
    <name type="common">Black yeast</name>
    <name type="synonym">Pullularia pullulans</name>
    <dbReference type="NCBI Taxonomy" id="5580"/>
    <lineage>
        <taxon>Eukaryota</taxon>
        <taxon>Fungi</taxon>
        <taxon>Dikarya</taxon>
        <taxon>Ascomycota</taxon>
        <taxon>Pezizomycotina</taxon>
        <taxon>Dothideomycetes</taxon>
        <taxon>Dothideomycetidae</taxon>
        <taxon>Dothideales</taxon>
        <taxon>Saccotheciaceae</taxon>
        <taxon>Aureobasidium</taxon>
    </lineage>
</organism>
<protein>
    <recommendedName>
        <fullName evidence="14">lytic cellulose monooxygenase (C4-dehydrogenating)</fullName>
        <ecNumber evidence="14">1.14.99.56</ecNumber>
    </recommendedName>
</protein>
<keyword evidence="9" id="KW-1015">Disulfide bond</keyword>
<dbReference type="Gene3D" id="2.70.50.70">
    <property type="match status" value="1"/>
</dbReference>
<dbReference type="GO" id="GO:0005576">
    <property type="term" value="C:extracellular region"/>
    <property type="evidence" value="ECO:0007669"/>
    <property type="project" value="UniProtKB-SubCell"/>
</dbReference>
<evidence type="ECO:0000256" key="12">
    <source>
        <dbReference type="ARBA" id="ARBA00044502"/>
    </source>
</evidence>
<evidence type="ECO:0000256" key="1">
    <source>
        <dbReference type="ARBA" id="ARBA00001973"/>
    </source>
</evidence>
<keyword evidence="10" id="KW-0119">Carbohydrate metabolism</keyword>
<evidence type="ECO:0000256" key="7">
    <source>
        <dbReference type="ARBA" id="ARBA00023008"/>
    </source>
</evidence>
<keyword evidence="11" id="KW-0624">Polysaccharide degradation</keyword>
<dbReference type="PANTHER" id="PTHR33353">
    <property type="entry name" value="PUTATIVE (AFU_ORTHOLOGUE AFUA_1G12560)-RELATED"/>
    <property type="match status" value="1"/>
</dbReference>
<evidence type="ECO:0000256" key="14">
    <source>
        <dbReference type="ARBA" id="ARBA00047174"/>
    </source>
</evidence>
<keyword evidence="8" id="KW-0503">Monooxygenase</keyword>
<sequence length="263" mass="28380">MHLDGLYILSIFVQYIKMKYLAAVLGCATLAAAHGYIDNATIGGDEYQFYQPYLDPYMNPAEKRVSRPVQGNGPVTDVDLLDIQCGGYSEGGIVGSSPAPLEAAAEAGSNVTLHWTLWPDSHFGPTITYMAACPDEGCENFMPNKTAVWFKIAEQGRSADKKTWGTDPLTKPGNAGYTYTIPECIKAGHYLVRHELVALHDAAQYPGPQFYPGCHQIKVSGDGTTVPKSLVAFPGAYKGQDVIYDASKAEYTIPGPAVFQCAA</sequence>
<dbReference type="Pfam" id="PF03443">
    <property type="entry name" value="AA9"/>
    <property type="match status" value="1"/>
</dbReference>
<keyword evidence="7" id="KW-0186">Copper</keyword>
<proteinExistence type="inferred from homology"/>
<comment type="subcellular location">
    <subcellularLocation>
        <location evidence="2">Secreted</location>
    </subcellularLocation>
</comment>